<proteinExistence type="predicted"/>
<organism evidence="1 2">
    <name type="scientific">Bacteroides clarus</name>
    <dbReference type="NCBI Taxonomy" id="626929"/>
    <lineage>
        <taxon>Bacteria</taxon>
        <taxon>Pseudomonadati</taxon>
        <taxon>Bacteroidota</taxon>
        <taxon>Bacteroidia</taxon>
        <taxon>Bacteroidales</taxon>
        <taxon>Bacteroidaceae</taxon>
        <taxon>Bacteroides</taxon>
    </lineage>
</organism>
<evidence type="ECO:0000313" key="1">
    <source>
        <dbReference type="EMBL" id="OUO01242.1"/>
    </source>
</evidence>
<gene>
    <name evidence="1" type="ORF">B5F97_08710</name>
</gene>
<protein>
    <submittedName>
        <fullName evidence="1">Uncharacterized protein</fullName>
    </submittedName>
</protein>
<sequence>MKRFASHFLFLPAYGYLKQYAVETEEGVVVRLFPLTEEMENVEWLPGAIVLLTQEELKEPDINSPIPNAQQNYSKTSAEFYYNSKKNIVKFPQNLLMAPPPSIDGSCRLRPVYFSNFDITTMLPVDGTRHKLLR</sequence>
<dbReference type="AlphaFoldDB" id="A0A1Y3YV58"/>
<evidence type="ECO:0000313" key="2">
    <source>
        <dbReference type="Proteomes" id="UP000195386"/>
    </source>
</evidence>
<comment type="caution">
    <text evidence="1">The sequence shown here is derived from an EMBL/GenBank/DDBJ whole genome shotgun (WGS) entry which is preliminary data.</text>
</comment>
<dbReference type="RefSeq" id="WP_087426054.1">
    <property type="nucleotide sequence ID" value="NZ_CAMMFP010000017.1"/>
</dbReference>
<accession>A0A1Y3YV58</accession>
<name>A0A1Y3YV58_9BACE</name>
<reference evidence="2" key="1">
    <citation type="submission" date="2017-04" db="EMBL/GenBank/DDBJ databases">
        <title>Function of individual gut microbiota members based on whole genome sequencing of pure cultures obtained from chicken caecum.</title>
        <authorList>
            <person name="Medvecky M."/>
            <person name="Cejkova D."/>
            <person name="Polansky O."/>
            <person name="Karasova D."/>
            <person name="Kubasova T."/>
            <person name="Cizek A."/>
            <person name="Rychlik I."/>
        </authorList>
    </citation>
    <scope>NUCLEOTIDE SEQUENCE [LARGE SCALE GENOMIC DNA]</scope>
    <source>
        <strain evidence="2">An43</strain>
    </source>
</reference>
<dbReference type="EMBL" id="NFII01000006">
    <property type="protein sequence ID" value="OUO01242.1"/>
    <property type="molecule type" value="Genomic_DNA"/>
</dbReference>
<dbReference type="Proteomes" id="UP000195386">
    <property type="component" value="Unassembled WGS sequence"/>
</dbReference>